<dbReference type="EMBL" id="BARS01039288">
    <property type="protein sequence ID" value="GAG17233.1"/>
    <property type="molecule type" value="Genomic_DNA"/>
</dbReference>
<protein>
    <submittedName>
        <fullName evidence="1">Uncharacterized protein</fullName>
    </submittedName>
</protein>
<dbReference type="AlphaFoldDB" id="X0VXR8"/>
<evidence type="ECO:0000313" key="1">
    <source>
        <dbReference type="EMBL" id="GAG17233.1"/>
    </source>
</evidence>
<name>X0VXR8_9ZZZZ</name>
<proteinExistence type="predicted"/>
<reference evidence="1" key="1">
    <citation type="journal article" date="2014" name="Front. Microbiol.">
        <title>High frequency of phylogenetically diverse reductive dehalogenase-homologous genes in deep subseafloor sedimentary metagenomes.</title>
        <authorList>
            <person name="Kawai M."/>
            <person name="Futagami T."/>
            <person name="Toyoda A."/>
            <person name="Takaki Y."/>
            <person name="Nishi S."/>
            <person name="Hori S."/>
            <person name="Arai W."/>
            <person name="Tsubouchi T."/>
            <person name="Morono Y."/>
            <person name="Uchiyama I."/>
            <person name="Ito T."/>
            <person name="Fujiyama A."/>
            <person name="Inagaki F."/>
            <person name="Takami H."/>
        </authorList>
    </citation>
    <scope>NUCLEOTIDE SEQUENCE</scope>
    <source>
        <strain evidence="1">Expedition CK06-06</strain>
    </source>
</reference>
<gene>
    <name evidence="1" type="ORF">S01H1_60012</name>
</gene>
<accession>X0VXR8</accession>
<sequence>MALNRASICKAFIDMLKADTTTLYGQGKLLTYITDDPISYDQSRVNNRNPSKLFVWCEDTNTVEVRASNEDIEYTLGLKYHAKKAKMINAVNTMDSAYERIRHLTNVQMYAGGGMMSSYYSDANSQIYLIEPVDSSLPAPVKNDTREIVTVMESAISVLVNYWT</sequence>
<comment type="caution">
    <text evidence="1">The sequence shown here is derived from an EMBL/GenBank/DDBJ whole genome shotgun (WGS) entry which is preliminary data.</text>
</comment>
<organism evidence="1">
    <name type="scientific">marine sediment metagenome</name>
    <dbReference type="NCBI Taxonomy" id="412755"/>
    <lineage>
        <taxon>unclassified sequences</taxon>
        <taxon>metagenomes</taxon>
        <taxon>ecological metagenomes</taxon>
    </lineage>
</organism>